<dbReference type="AlphaFoldDB" id="A0A2G8K892"/>
<dbReference type="InterPro" id="IPR004942">
    <property type="entry name" value="Roadblock/LAMTOR2_dom"/>
</dbReference>
<protein>
    <submittedName>
        <fullName evidence="3">Putative dynein light chain roadblock-type 2</fullName>
    </submittedName>
</protein>
<comment type="similarity">
    <text evidence="1">Belongs to the GAMAD family.</text>
</comment>
<dbReference type="EMBL" id="MRZV01000788">
    <property type="protein sequence ID" value="PIK44226.1"/>
    <property type="molecule type" value="Genomic_DNA"/>
</dbReference>
<evidence type="ECO:0000313" key="4">
    <source>
        <dbReference type="Proteomes" id="UP000230750"/>
    </source>
</evidence>
<accession>A0A2G8K892</accession>
<evidence type="ECO:0000256" key="1">
    <source>
        <dbReference type="ARBA" id="ARBA00007191"/>
    </source>
</evidence>
<dbReference type="Gene3D" id="3.30.450.30">
    <property type="entry name" value="Dynein light chain 2a, cytoplasmic"/>
    <property type="match status" value="1"/>
</dbReference>
<name>A0A2G8K892_STIJA</name>
<keyword evidence="4" id="KW-1185">Reference proteome</keyword>
<dbReference type="Pfam" id="PF03259">
    <property type="entry name" value="Robl_LC7"/>
    <property type="match status" value="1"/>
</dbReference>
<dbReference type="SUPFAM" id="SSF103196">
    <property type="entry name" value="Roadblock/LC7 domain"/>
    <property type="match status" value="1"/>
</dbReference>
<reference evidence="3 4" key="1">
    <citation type="journal article" date="2017" name="PLoS Biol.">
        <title>The sea cucumber genome provides insights into morphological evolution and visceral regeneration.</title>
        <authorList>
            <person name="Zhang X."/>
            <person name="Sun L."/>
            <person name="Yuan J."/>
            <person name="Sun Y."/>
            <person name="Gao Y."/>
            <person name="Zhang L."/>
            <person name="Li S."/>
            <person name="Dai H."/>
            <person name="Hamel J.F."/>
            <person name="Liu C."/>
            <person name="Yu Y."/>
            <person name="Liu S."/>
            <person name="Lin W."/>
            <person name="Guo K."/>
            <person name="Jin S."/>
            <person name="Xu P."/>
            <person name="Storey K.B."/>
            <person name="Huan P."/>
            <person name="Zhang T."/>
            <person name="Zhou Y."/>
            <person name="Zhang J."/>
            <person name="Lin C."/>
            <person name="Li X."/>
            <person name="Xing L."/>
            <person name="Huo D."/>
            <person name="Sun M."/>
            <person name="Wang L."/>
            <person name="Mercier A."/>
            <person name="Li F."/>
            <person name="Yang H."/>
            <person name="Xiang J."/>
        </authorList>
    </citation>
    <scope>NUCLEOTIDE SEQUENCE [LARGE SCALE GENOMIC DNA]</scope>
    <source>
        <strain evidence="3">Shaxun</strain>
        <tissue evidence="3">Muscle</tissue>
    </source>
</reference>
<comment type="caution">
    <text evidence="3">The sequence shown here is derived from an EMBL/GenBank/DDBJ whole genome shotgun (WGS) entry which is preliminary data.</text>
</comment>
<dbReference type="Proteomes" id="UP000230750">
    <property type="component" value="Unassembled WGS sequence"/>
</dbReference>
<gene>
    <name evidence="3" type="ORF">BSL78_18907</name>
</gene>
<dbReference type="PANTHER" id="PTHR10779">
    <property type="entry name" value="DYNEIN LIGHT CHAIN ROADBLOCK"/>
    <property type="match status" value="1"/>
</dbReference>
<evidence type="ECO:0000313" key="3">
    <source>
        <dbReference type="EMBL" id="PIK44226.1"/>
    </source>
</evidence>
<proteinExistence type="inferred from homology"/>
<organism evidence="3 4">
    <name type="scientific">Stichopus japonicus</name>
    <name type="common">Sea cucumber</name>
    <dbReference type="NCBI Taxonomy" id="307972"/>
    <lineage>
        <taxon>Eukaryota</taxon>
        <taxon>Metazoa</taxon>
        <taxon>Echinodermata</taxon>
        <taxon>Eleutherozoa</taxon>
        <taxon>Echinozoa</taxon>
        <taxon>Holothuroidea</taxon>
        <taxon>Aspidochirotacea</taxon>
        <taxon>Aspidochirotida</taxon>
        <taxon>Stichopodidae</taxon>
        <taxon>Apostichopus</taxon>
    </lineage>
</organism>
<evidence type="ECO:0000259" key="2">
    <source>
        <dbReference type="SMART" id="SM00960"/>
    </source>
</evidence>
<dbReference type="SMART" id="SM00960">
    <property type="entry name" value="Robl_LC7"/>
    <property type="match status" value="1"/>
</dbReference>
<sequence>MATLTKHLMGHGWKTLLHTNLQKSSEVEDALKRIQHMKDVHGTIIINAEGTPVKTTLDESTTLQYAALIHQLTATAKGTIREMDPQNDLTFLRIRSKKHEIMVSPEKGFMLIVVQNIAEEK</sequence>
<dbReference type="STRING" id="307972.A0A2G8K892"/>
<feature type="domain" description="Roadblock/LAMTOR2" evidence="2">
    <location>
        <begin position="27"/>
        <end position="115"/>
    </location>
</feature>
<dbReference type="OrthoDB" id="9985637at2759"/>
<dbReference type="FunFam" id="3.30.450.30:FF:000009">
    <property type="entry name" value="Dynein light chain roadblock"/>
    <property type="match status" value="1"/>
</dbReference>